<organism evidence="1 2">
    <name type="scientific">Melastoma candidum</name>
    <dbReference type="NCBI Taxonomy" id="119954"/>
    <lineage>
        <taxon>Eukaryota</taxon>
        <taxon>Viridiplantae</taxon>
        <taxon>Streptophyta</taxon>
        <taxon>Embryophyta</taxon>
        <taxon>Tracheophyta</taxon>
        <taxon>Spermatophyta</taxon>
        <taxon>Magnoliopsida</taxon>
        <taxon>eudicotyledons</taxon>
        <taxon>Gunneridae</taxon>
        <taxon>Pentapetalae</taxon>
        <taxon>rosids</taxon>
        <taxon>malvids</taxon>
        <taxon>Myrtales</taxon>
        <taxon>Melastomataceae</taxon>
        <taxon>Melastomatoideae</taxon>
        <taxon>Melastomateae</taxon>
        <taxon>Melastoma</taxon>
    </lineage>
</organism>
<evidence type="ECO:0000313" key="2">
    <source>
        <dbReference type="Proteomes" id="UP001057402"/>
    </source>
</evidence>
<sequence length="170" mass="19424">MVAVDARGCREETDLPRLDLGDAGRGDPVTVGEAGDAEEGLCTEEQTVEEAGLSSELVSPEGSGLLVRDDAGELGVLRELRWRSFFEIGITRVLPSGLETPKEDDDAAVEKRRRELRFLLVAELGKDCHRLRSLRKSWDDERWRWRFPVVERHEERRRRDDDFVNLLHSL</sequence>
<evidence type="ECO:0000313" key="1">
    <source>
        <dbReference type="EMBL" id="KAI4302955.1"/>
    </source>
</evidence>
<gene>
    <name evidence="1" type="ORF">MLD38_038642</name>
</gene>
<accession>A0ACB9L087</accession>
<keyword evidence="2" id="KW-1185">Reference proteome</keyword>
<proteinExistence type="predicted"/>
<comment type="caution">
    <text evidence="1">The sequence shown here is derived from an EMBL/GenBank/DDBJ whole genome shotgun (WGS) entry which is preliminary data.</text>
</comment>
<dbReference type="Proteomes" id="UP001057402">
    <property type="component" value="Chromosome 12"/>
</dbReference>
<reference evidence="2" key="1">
    <citation type="journal article" date="2023" name="Front. Plant Sci.">
        <title>Chromosomal-level genome assembly of Melastoma candidum provides insights into trichome evolution.</title>
        <authorList>
            <person name="Zhong Y."/>
            <person name="Wu W."/>
            <person name="Sun C."/>
            <person name="Zou P."/>
            <person name="Liu Y."/>
            <person name="Dai S."/>
            <person name="Zhou R."/>
        </authorList>
    </citation>
    <scope>NUCLEOTIDE SEQUENCE [LARGE SCALE GENOMIC DNA]</scope>
</reference>
<name>A0ACB9L087_9MYRT</name>
<protein>
    <submittedName>
        <fullName evidence="1">Uncharacterized protein</fullName>
    </submittedName>
</protein>
<dbReference type="EMBL" id="CM042891">
    <property type="protein sequence ID" value="KAI4302955.1"/>
    <property type="molecule type" value="Genomic_DNA"/>
</dbReference>